<dbReference type="PANTHER" id="PTHR11649">
    <property type="entry name" value="MSS1/TRME-RELATED GTP-BINDING PROTEIN"/>
    <property type="match status" value="1"/>
</dbReference>
<feature type="domain" description="EngB-type G" evidence="11">
    <location>
        <begin position="23"/>
        <end position="198"/>
    </location>
</feature>
<evidence type="ECO:0000313" key="13">
    <source>
        <dbReference type="Proteomes" id="UP000019322"/>
    </source>
</evidence>
<keyword evidence="4" id="KW-0479">Metal-binding</keyword>
<keyword evidence="9 10" id="KW-0131">Cell cycle</keyword>
<dbReference type="RefSeq" id="WP_025344041.1">
    <property type="nucleotide sequence ID" value="NZ_CP007201.1"/>
</dbReference>
<evidence type="ECO:0000256" key="9">
    <source>
        <dbReference type="ARBA" id="ARBA00023306"/>
    </source>
</evidence>
<accession>A0AA86AKZ7</accession>
<sequence>MIKVKDAFFVKSASKMEETTPEGMSEVAFIGRSNVGKSSIINALTNKKGLAKSSSTPGKTRLINFFQIVLAKDEKTYHMQLVDLPGFGYARVSHSLKEEWQKNLTTYIQKRVSIRTFVHLIDSRHPFLEIDQAVHTYLQEIVRADQHILRIFTKLDKLKQSEISVIKKNYPGALLVSSSSKKGIDKALEAIFATLFGDQE</sequence>
<protein>
    <recommendedName>
        <fullName evidence="10">Probable GTP-binding protein EngB</fullName>
    </recommendedName>
</protein>
<evidence type="ECO:0000256" key="5">
    <source>
        <dbReference type="ARBA" id="ARBA00022741"/>
    </source>
</evidence>
<dbReference type="PANTHER" id="PTHR11649:SF13">
    <property type="entry name" value="ENGB-TYPE G DOMAIN-CONTAINING PROTEIN"/>
    <property type="match status" value="1"/>
</dbReference>
<dbReference type="GO" id="GO:0005829">
    <property type="term" value="C:cytosol"/>
    <property type="evidence" value="ECO:0007669"/>
    <property type="project" value="TreeGrafter"/>
</dbReference>
<dbReference type="SUPFAM" id="SSF52540">
    <property type="entry name" value="P-loop containing nucleoside triphosphate hydrolases"/>
    <property type="match status" value="1"/>
</dbReference>
<keyword evidence="8 10" id="KW-0717">Septation</keyword>
<dbReference type="InterPro" id="IPR027417">
    <property type="entry name" value="P-loop_NTPase"/>
</dbReference>
<dbReference type="Pfam" id="PF01926">
    <property type="entry name" value="MMR_HSR1"/>
    <property type="match status" value="1"/>
</dbReference>
<keyword evidence="7 10" id="KW-0342">GTP-binding</keyword>
<comment type="similarity">
    <text evidence="2 10">Belongs to the TRAFAC class TrmE-Era-EngA-EngB-Septin-like GTPase superfamily. EngB GTPase family.</text>
</comment>
<dbReference type="InterPro" id="IPR006073">
    <property type="entry name" value="GTP-bd"/>
</dbReference>
<dbReference type="GO" id="GO:0000917">
    <property type="term" value="P:division septum assembly"/>
    <property type="evidence" value="ECO:0007669"/>
    <property type="project" value="UniProtKB-KW"/>
</dbReference>
<comment type="function">
    <text evidence="10">Necessary for normal cell division and for the maintenance of normal septation.</text>
</comment>
<dbReference type="NCBIfam" id="TIGR03598">
    <property type="entry name" value="GTPase_YsxC"/>
    <property type="match status" value="1"/>
</dbReference>
<evidence type="ECO:0000256" key="7">
    <source>
        <dbReference type="ARBA" id="ARBA00023134"/>
    </source>
</evidence>
<dbReference type="GO" id="GO:0046872">
    <property type="term" value="F:metal ion binding"/>
    <property type="evidence" value="ECO:0007669"/>
    <property type="project" value="UniProtKB-KW"/>
</dbReference>
<evidence type="ECO:0000256" key="2">
    <source>
        <dbReference type="ARBA" id="ARBA00009638"/>
    </source>
</evidence>
<keyword evidence="3 10" id="KW-0132">Cell division</keyword>
<evidence type="ECO:0000259" key="11">
    <source>
        <dbReference type="PROSITE" id="PS51706"/>
    </source>
</evidence>
<dbReference type="InterPro" id="IPR030393">
    <property type="entry name" value="G_ENGB_dom"/>
</dbReference>
<evidence type="ECO:0000256" key="3">
    <source>
        <dbReference type="ARBA" id="ARBA00022618"/>
    </source>
</evidence>
<evidence type="ECO:0000256" key="1">
    <source>
        <dbReference type="ARBA" id="ARBA00001946"/>
    </source>
</evidence>
<dbReference type="KEGG" id="smul:SMUL_0872"/>
<evidence type="ECO:0000256" key="8">
    <source>
        <dbReference type="ARBA" id="ARBA00023210"/>
    </source>
</evidence>
<dbReference type="CDD" id="cd01876">
    <property type="entry name" value="YihA_EngB"/>
    <property type="match status" value="1"/>
</dbReference>
<evidence type="ECO:0000256" key="10">
    <source>
        <dbReference type="HAMAP-Rule" id="MF_00321"/>
    </source>
</evidence>
<name>A0AA86AKZ7_SULMK</name>
<comment type="cofactor">
    <cofactor evidence="1">
        <name>Mg(2+)</name>
        <dbReference type="ChEBI" id="CHEBI:18420"/>
    </cofactor>
</comment>
<dbReference type="Gene3D" id="3.40.50.300">
    <property type="entry name" value="P-loop containing nucleotide triphosphate hydrolases"/>
    <property type="match status" value="1"/>
</dbReference>
<evidence type="ECO:0000313" key="12">
    <source>
        <dbReference type="EMBL" id="AHJ12139.1"/>
    </source>
</evidence>
<dbReference type="InterPro" id="IPR019987">
    <property type="entry name" value="GTP-bd_ribosome_bio_YsxC"/>
</dbReference>
<dbReference type="HAMAP" id="MF_00321">
    <property type="entry name" value="GTPase_EngB"/>
    <property type="match status" value="1"/>
</dbReference>
<proteinExistence type="inferred from homology"/>
<reference evidence="12 13" key="1">
    <citation type="journal article" date="2014" name="Environ. Microbiol.">
        <title>Insights into organohalide respiration and the versatile catabolism of Sulfurospirillum multivorans gained from comparative genomics and physiological studies.</title>
        <authorList>
            <person name="Goris T."/>
            <person name="Schubert T."/>
            <person name="Gadkari J."/>
            <person name="Wubet T."/>
            <person name="Tarkka M."/>
            <person name="Buscot F."/>
            <person name="Adrian L."/>
            <person name="Diekert G."/>
        </authorList>
    </citation>
    <scope>NUCLEOTIDE SEQUENCE [LARGE SCALE GENOMIC DNA]</scope>
    <source>
        <strain evidence="13">DM 12446 / JCM 15788 / NBRC 109480</strain>
    </source>
</reference>
<organism evidence="12 13">
    <name type="scientific">Sulfurospirillum multivorans (strain DM 12446 / JCM 15788 / NBRC 109480)</name>
    <dbReference type="NCBI Taxonomy" id="1150621"/>
    <lineage>
        <taxon>Bacteria</taxon>
        <taxon>Pseudomonadati</taxon>
        <taxon>Campylobacterota</taxon>
        <taxon>Epsilonproteobacteria</taxon>
        <taxon>Campylobacterales</taxon>
        <taxon>Sulfurospirillaceae</taxon>
        <taxon>Sulfurospirillum</taxon>
    </lineage>
</organism>
<gene>
    <name evidence="10 12" type="primary">engB</name>
    <name evidence="12" type="ORF">SMUL_0872</name>
</gene>
<dbReference type="Proteomes" id="UP000019322">
    <property type="component" value="Chromosome"/>
</dbReference>
<evidence type="ECO:0000256" key="6">
    <source>
        <dbReference type="ARBA" id="ARBA00022842"/>
    </source>
</evidence>
<keyword evidence="5 10" id="KW-0547">Nucleotide-binding</keyword>
<dbReference type="PROSITE" id="PS51706">
    <property type="entry name" value="G_ENGB"/>
    <property type="match status" value="1"/>
</dbReference>
<dbReference type="EMBL" id="CP007201">
    <property type="protein sequence ID" value="AHJ12139.1"/>
    <property type="molecule type" value="Genomic_DNA"/>
</dbReference>
<keyword evidence="6" id="KW-0460">Magnesium</keyword>
<evidence type="ECO:0000256" key="4">
    <source>
        <dbReference type="ARBA" id="ARBA00022723"/>
    </source>
</evidence>
<dbReference type="AlphaFoldDB" id="A0AA86AKZ7"/>
<dbReference type="GO" id="GO:0005525">
    <property type="term" value="F:GTP binding"/>
    <property type="evidence" value="ECO:0007669"/>
    <property type="project" value="UniProtKB-UniRule"/>
</dbReference>